<dbReference type="GO" id="GO:0009409">
    <property type="term" value="P:response to cold"/>
    <property type="evidence" value="ECO:0007669"/>
    <property type="project" value="TreeGrafter"/>
</dbReference>
<evidence type="ECO:0000256" key="1">
    <source>
        <dbReference type="ARBA" id="ARBA00012552"/>
    </source>
</evidence>
<dbReference type="PROSITE" id="PS51195">
    <property type="entry name" value="Q_MOTIF"/>
    <property type="match status" value="1"/>
</dbReference>
<dbReference type="CDD" id="cd00268">
    <property type="entry name" value="DEADc"/>
    <property type="match status" value="1"/>
</dbReference>
<evidence type="ECO:0000259" key="9">
    <source>
        <dbReference type="PROSITE" id="PS51195"/>
    </source>
</evidence>
<dbReference type="InterPro" id="IPR044742">
    <property type="entry name" value="DEAD/DEAH_RhlB"/>
</dbReference>
<dbReference type="EMBL" id="JABZFZ010000596">
    <property type="protein sequence ID" value="MBF0940957.1"/>
    <property type="molecule type" value="Genomic_DNA"/>
</dbReference>
<dbReference type="GO" id="GO:0005524">
    <property type="term" value="F:ATP binding"/>
    <property type="evidence" value="ECO:0007669"/>
    <property type="project" value="UniProtKB-KW"/>
</dbReference>
<reference evidence="10" key="1">
    <citation type="submission" date="2020-04" db="EMBL/GenBank/DDBJ databases">
        <title>Deep metagenomics examines the oral microbiome during advanced dental caries in children, revealing novel taxa and co-occurrences with host molecules.</title>
        <authorList>
            <person name="Baker J.L."/>
            <person name="Morton J.T."/>
            <person name="Dinis M."/>
            <person name="Alvarez R."/>
            <person name="Tran N.C."/>
            <person name="Knight R."/>
            <person name="Edlund A."/>
        </authorList>
    </citation>
    <scope>NUCLEOTIDE SEQUENCE</scope>
    <source>
        <strain evidence="10">JCVI_32_bin.64</strain>
    </source>
</reference>
<evidence type="ECO:0000256" key="2">
    <source>
        <dbReference type="ARBA" id="ARBA00022741"/>
    </source>
</evidence>
<dbReference type="GO" id="GO:0003724">
    <property type="term" value="F:RNA helicase activity"/>
    <property type="evidence" value="ECO:0007669"/>
    <property type="project" value="UniProtKB-EC"/>
</dbReference>
<dbReference type="Proteomes" id="UP000718630">
    <property type="component" value="Unassembled WGS sequence"/>
</dbReference>
<evidence type="ECO:0000313" key="10">
    <source>
        <dbReference type="EMBL" id="MBF0940957.1"/>
    </source>
</evidence>
<evidence type="ECO:0000256" key="4">
    <source>
        <dbReference type="ARBA" id="ARBA00022806"/>
    </source>
</evidence>
<dbReference type="InterPro" id="IPR027417">
    <property type="entry name" value="P-loop_NTPase"/>
</dbReference>
<dbReference type="InterPro" id="IPR014014">
    <property type="entry name" value="RNA_helicase_DEAD_Q_motif"/>
</dbReference>
<dbReference type="GO" id="GO:0005840">
    <property type="term" value="C:ribosome"/>
    <property type="evidence" value="ECO:0007669"/>
    <property type="project" value="TreeGrafter"/>
</dbReference>
<evidence type="ECO:0000256" key="6">
    <source>
        <dbReference type="PROSITE-ProRule" id="PRU00552"/>
    </source>
</evidence>
<keyword evidence="2" id="KW-0547">Nucleotide-binding</keyword>
<dbReference type="InterPro" id="IPR014001">
    <property type="entry name" value="Helicase_ATP-bd"/>
</dbReference>
<dbReference type="AlphaFoldDB" id="A0A929QZI4"/>
<proteinExistence type="predicted"/>
<feature type="short sequence motif" description="Q motif" evidence="6">
    <location>
        <begin position="81"/>
        <end position="109"/>
    </location>
</feature>
<feature type="region of interest" description="Disordered" evidence="7">
    <location>
        <begin position="1"/>
        <end position="81"/>
    </location>
</feature>
<gene>
    <name evidence="10" type="ORF">HXK03_08830</name>
</gene>
<dbReference type="GO" id="GO:0033592">
    <property type="term" value="F:RNA strand annealing activity"/>
    <property type="evidence" value="ECO:0007669"/>
    <property type="project" value="TreeGrafter"/>
</dbReference>
<feature type="domain" description="DEAD-box RNA helicase Q" evidence="9">
    <location>
        <begin position="81"/>
        <end position="109"/>
    </location>
</feature>
<dbReference type="GO" id="GO:0005829">
    <property type="term" value="C:cytosol"/>
    <property type="evidence" value="ECO:0007669"/>
    <property type="project" value="TreeGrafter"/>
</dbReference>
<dbReference type="PANTHER" id="PTHR47963:SF8">
    <property type="entry name" value="ATP-DEPENDENT RNA HELICASE DEAD"/>
    <property type="match status" value="1"/>
</dbReference>
<dbReference type="Pfam" id="PF00270">
    <property type="entry name" value="DEAD"/>
    <property type="match status" value="1"/>
</dbReference>
<dbReference type="EC" id="3.6.4.13" evidence="1"/>
<dbReference type="PANTHER" id="PTHR47963">
    <property type="entry name" value="DEAD-BOX ATP-DEPENDENT RNA HELICASE 47, MITOCHONDRIAL"/>
    <property type="match status" value="1"/>
</dbReference>
<feature type="non-terminal residue" evidence="10">
    <location>
        <position position="187"/>
    </location>
</feature>
<dbReference type="InterPro" id="IPR011545">
    <property type="entry name" value="DEAD/DEAH_box_helicase_dom"/>
</dbReference>
<evidence type="ECO:0000256" key="7">
    <source>
        <dbReference type="SAM" id="MobiDB-lite"/>
    </source>
</evidence>
<keyword evidence="4 10" id="KW-0347">Helicase</keyword>
<feature type="domain" description="Helicase ATP-binding" evidence="8">
    <location>
        <begin position="112"/>
        <end position="187"/>
    </location>
</feature>
<dbReference type="GO" id="GO:0016787">
    <property type="term" value="F:hydrolase activity"/>
    <property type="evidence" value="ECO:0007669"/>
    <property type="project" value="UniProtKB-KW"/>
</dbReference>
<dbReference type="Gene3D" id="3.40.50.300">
    <property type="entry name" value="P-loop containing nucleotide triphosphate hydrolases"/>
    <property type="match status" value="1"/>
</dbReference>
<accession>A0A929QZI4</accession>
<keyword evidence="3" id="KW-0378">Hydrolase</keyword>
<evidence type="ECO:0000256" key="3">
    <source>
        <dbReference type="ARBA" id="ARBA00022801"/>
    </source>
</evidence>
<evidence type="ECO:0000313" key="11">
    <source>
        <dbReference type="Proteomes" id="UP000718630"/>
    </source>
</evidence>
<sequence>MPDSPMTSDAIDGPGGAVAPTDAVTAPGVPLPPDEEAGPVHRADSAARTADAGQSDGARAAEDGGSVEAPDEEGSAGEDTVSFADLGLPDELLQAVTDMGFVAPTPIQAEAIPPLLDLRDVVGIAQTGTGKTAAFGLPLLAIADADEKAVQALVLAPTRELAMQSAAAIEDFAARTAELVVVPVYGG</sequence>
<dbReference type="InterPro" id="IPR050547">
    <property type="entry name" value="DEAD_box_RNA_helicases"/>
</dbReference>
<keyword evidence="5" id="KW-0067">ATP-binding</keyword>
<evidence type="ECO:0000259" key="8">
    <source>
        <dbReference type="PROSITE" id="PS51192"/>
    </source>
</evidence>
<comment type="caution">
    <text evidence="10">The sequence shown here is derived from an EMBL/GenBank/DDBJ whole genome shotgun (WGS) entry which is preliminary data.</text>
</comment>
<dbReference type="PROSITE" id="PS51192">
    <property type="entry name" value="HELICASE_ATP_BIND_1"/>
    <property type="match status" value="1"/>
</dbReference>
<protein>
    <recommendedName>
        <fullName evidence="1">RNA helicase</fullName>
        <ecNumber evidence="1">3.6.4.13</ecNumber>
    </recommendedName>
</protein>
<name>A0A929QZI4_9ACTO</name>
<dbReference type="SUPFAM" id="SSF52540">
    <property type="entry name" value="P-loop containing nucleoside triphosphate hydrolases"/>
    <property type="match status" value="1"/>
</dbReference>
<evidence type="ECO:0000256" key="5">
    <source>
        <dbReference type="ARBA" id="ARBA00022840"/>
    </source>
</evidence>
<organism evidence="10 11">
    <name type="scientific">Schaalia georgiae</name>
    <dbReference type="NCBI Taxonomy" id="52768"/>
    <lineage>
        <taxon>Bacteria</taxon>
        <taxon>Bacillati</taxon>
        <taxon>Actinomycetota</taxon>
        <taxon>Actinomycetes</taxon>
        <taxon>Actinomycetales</taxon>
        <taxon>Actinomycetaceae</taxon>
        <taxon>Schaalia</taxon>
    </lineage>
</organism>